<protein>
    <submittedName>
        <fullName evidence="1">Uncharacterized protein</fullName>
    </submittedName>
</protein>
<proteinExistence type="predicted"/>
<dbReference type="AlphaFoldDB" id="A0A2T2NI70"/>
<evidence type="ECO:0000313" key="1">
    <source>
        <dbReference type="EMBL" id="PSN65127.1"/>
    </source>
</evidence>
<dbReference type="EMBL" id="KZ678137">
    <property type="protein sequence ID" value="PSN65127.1"/>
    <property type="molecule type" value="Genomic_DNA"/>
</dbReference>
<accession>A0A2T2NI70</accession>
<reference evidence="1 2" key="1">
    <citation type="journal article" date="2018" name="Front. Microbiol.">
        <title>Genome-Wide Analysis of Corynespora cassiicola Leaf Fall Disease Putative Effectors.</title>
        <authorList>
            <person name="Lopez D."/>
            <person name="Ribeiro S."/>
            <person name="Label P."/>
            <person name="Fumanal B."/>
            <person name="Venisse J.S."/>
            <person name="Kohler A."/>
            <person name="de Oliveira R.R."/>
            <person name="Labutti K."/>
            <person name="Lipzen A."/>
            <person name="Lail K."/>
            <person name="Bauer D."/>
            <person name="Ohm R.A."/>
            <person name="Barry K.W."/>
            <person name="Spatafora J."/>
            <person name="Grigoriev I.V."/>
            <person name="Martin F.M."/>
            <person name="Pujade-Renaud V."/>
        </authorList>
    </citation>
    <scope>NUCLEOTIDE SEQUENCE [LARGE SCALE GENOMIC DNA]</scope>
    <source>
        <strain evidence="1 2">Philippines</strain>
    </source>
</reference>
<evidence type="ECO:0000313" key="2">
    <source>
        <dbReference type="Proteomes" id="UP000240883"/>
    </source>
</evidence>
<gene>
    <name evidence="1" type="ORF">BS50DRAFT_575205</name>
</gene>
<sequence>MYSSTKLLIAGSYPWYSPHLLTTSTRHHSPPTRSPVPPIAVHTVPLPDFPR</sequence>
<name>A0A2T2NI70_CORCC</name>
<organism evidence="1 2">
    <name type="scientific">Corynespora cassiicola Philippines</name>
    <dbReference type="NCBI Taxonomy" id="1448308"/>
    <lineage>
        <taxon>Eukaryota</taxon>
        <taxon>Fungi</taxon>
        <taxon>Dikarya</taxon>
        <taxon>Ascomycota</taxon>
        <taxon>Pezizomycotina</taxon>
        <taxon>Dothideomycetes</taxon>
        <taxon>Pleosporomycetidae</taxon>
        <taxon>Pleosporales</taxon>
        <taxon>Corynesporascaceae</taxon>
        <taxon>Corynespora</taxon>
    </lineage>
</organism>
<keyword evidence="2" id="KW-1185">Reference proteome</keyword>
<dbReference type="Proteomes" id="UP000240883">
    <property type="component" value="Unassembled WGS sequence"/>
</dbReference>